<keyword evidence="3" id="KW-1185">Reference proteome</keyword>
<evidence type="ECO:0000256" key="1">
    <source>
        <dbReference type="ARBA" id="ARBA00022649"/>
    </source>
</evidence>
<name>A0A1W1UYM0_9PAST</name>
<dbReference type="InterPro" id="IPR007712">
    <property type="entry name" value="RelE/ParE_toxin"/>
</dbReference>
<keyword evidence="1" id="KW-1277">Toxin-antitoxin system</keyword>
<evidence type="ECO:0000313" key="2">
    <source>
        <dbReference type="EMBL" id="SMB85831.1"/>
    </source>
</evidence>
<evidence type="ECO:0000313" key="3">
    <source>
        <dbReference type="Proteomes" id="UP000192408"/>
    </source>
</evidence>
<accession>A0A1W1UYM0</accession>
<dbReference type="SUPFAM" id="SSF143011">
    <property type="entry name" value="RelE-like"/>
    <property type="match status" value="1"/>
</dbReference>
<dbReference type="Proteomes" id="UP000192408">
    <property type="component" value="Unassembled WGS sequence"/>
</dbReference>
<organism evidence="2 3">
    <name type="scientific">Pasteurella testudinis DSM 23072</name>
    <dbReference type="NCBI Taxonomy" id="1122938"/>
    <lineage>
        <taxon>Bacteria</taxon>
        <taxon>Pseudomonadati</taxon>
        <taxon>Pseudomonadota</taxon>
        <taxon>Gammaproteobacteria</taxon>
        <taxon>Pasteurellales</taxon>
        <taxon>Pasteurellaceae</taxon>
        <taxon>Pasteurella</taxon>
    </lineage>
</organism>
<dbReference type="EMBL" id="FWWV01000022">
    <property type="protein sequence ID" value="SMB85831.1"/>
    <property type="molecule type" value="Genomic_DNA"/>
</dbReference>
<sequence>MSMVKVVITEQAQRDIDELVDNIIDFTYSVISGIKLFEDLHEKIELIAFMPLGIGRLRDDGTRETFCRGYRIIYEIVNNEVHIRTVVHSRRLYPTGELR</sequence>
<reference evidence="3" key="1">
    <citation type="submission" date="2017-04" db="EMBL/GenBank/DDBJ databases">
        <authorList>
            <person name="Varghese N."/>
            <person name="Submissions S."/>
        </authorList>
    </citation>
    <scope>NUCLEOTIDE SEQUENCE [LARGE SCALE GENOMIC DNA]</scope>
    <source>
        <strain evidence="3">DSM 23072</strain>
    </source>
</reference>
<protein>
    <submittedName>
        <fullName evidence="2">Plasmid stabilization system protein ParE</fullName>
    </submittedName>
</protein>
<proteinExistence type="predicted"/>
<dbReference type="Pfam" id="PF05016">
    <property type="entry name" value="ParE_toxin"/>
    <property type="match status" value="1"/>
</dbReference>
<dbReference type="AlphaFoldDB" id="A0A1W1UYM0"/>
<dbReference type="Gene3D" id="3.30.2310.20">
    <property type="entry name" value="RelE-like"/>
    <property type="match status" value="1"/>
</dbReference>
<gene>
    <name evidence="2" type="ORF">SAMN05660772_02552</name>
</gene>
<dbReference type="STRING" id="1122938.SAMN05660772_02552"/>
<dbReference type="InterPro" id="IPR035093">
    <property type="entry name" value="RelE/ParE_toxin_dom_sf"/>
</dbReference>